<evidence type="ECO:0008006" key="4">
    <source>
        <dbReference type="Google" id="ProtNLM"/>
    </source>
</evidence>
<dbReference type="InterPro" id="IPR045584">
    <property type="entry name" value="Pilin-like"/>
</dbReference>
<dbReference type="AlphaFoldDB" id="A0A2M7TJP0"/>
<dbReference type="Proteomes" id="UP000228920">
    <property type="component" value="Unassembled WGS sequence"/>
</dbReference>
<gene>
    <name evidence="2" type="ORF">COY32_02665</name>
</gene>
<dbReference type="NCBIfam" id="TIGR02532">
    <property type="entry name" value="IV_pilin_GFxxxE"/>
    <property type="match status" value="1"/>
</dbReference>
<name>A0A2M7TJP0_UNCKA</name>
<dbReference type="Pfam" id="PF07963">
    <property type="entry name" value="N_methyl"/>
    <property type="match status" value="1"/>
</dbReference>
<accession>A0A2M7TJP0</accession>
<reference evidence="3" key="1">
    <citation type="submission" date="2017-09" db="EMBL/GenBank/DDBJ databases">
        <title>Depth-based differentiation of microbial function through sediment-hosted aquifers and enrichment of novel symbionts in the deep terrestrial subsurface.</title>
        <authorList>
            <person name="Probst A.J."/>
            <person name="Ladd B."/>
            <person name="Jarett J.K."/>
            <person name="Geller-Mcgrath D.E."/>
            <person name="Sieber C.M.K."/>
            <person name="Emerson J.B."/>
            <person name="Anantharaman K."/>
            <person name="Thomas B.C."/>
            <person name="Malmstrom R."/>
            <person name="Stieglmeier M."/>
            <person name="Klingl A."/>
            <person name="Woyke T."/>
            <person name="Ryan C.M."/>
            <person name="Banfield J.F."/>
        </authorList>
    </citation>
    <scope>NUCLEOTIDE SEQUENCE [LARGE SCALE GENOMIC DNA]</scope>
</reference>
<organism evidence="2 3">
    <name type="scientific">candidate division WWE3 bacterium CG_4_10_14_0_2_um_filter_41_14</name>
    <dbReference type="NCBI Taxonomy" id="1975072"/>
    <lineage>
        <taxon>Bacteria</taxon>
        <taxon>Katanobacteria</taxon>
    </lineage>
</organism>
<proteinExistence type="predicted"/>
<dbReference type="Gene3D" id="3.30.700.10">
    <property type="entry name" value="Glycoprotein, Type 4 Pilin"/>
    <property type="match status" value="1"/>
</dbReference>
<comment type="caution">
    <text evidence="2">The sequence shown here is derived from an EMBL/GenBank/DDBJ whole genome shotgun (WGS) entry which is preliminary data.</text>
</comment>
<keyword evidence="1" id="KW-1133">Transmembrane helix</keyword>
<feature type="transmembrane region" description="Helical" evidence="1">
    <location>
        <begin position="12"/>
        <end position="34"/>
    </location>
</feature>
<sequence>MNSTYRKQGFTLIEILIVVGLIGTMFVFLVPRFLDYNQRELARSEARSLSDGIKKTFEYATGGVQVESSHTLFYQFSLYHDARDQLGVYRGYEISSLNEDKSVQTERVDQQIFSCQVCITADDDSINFRVPTGRIEDVSNVPVTYSVCYPGQGTYTVSLEASGAVTLEGFSANACACNLGGC</sequence>
<keyword evidence="1" id="KW-0472">Membrane</keyword>
<evidence type="ECO:0000313" key="3">
    <source>
        <dbReference type="Proteomes" id="UP000228920"/>
    </source>
</evidence>
<evidence type="ECO:0000313" key="2">
    <source>
        <dbReference type="EMBL" id="PIZ46832.1"/>
    </source>
</evidence>
<dbReference type="SUPFAM" id="SSF54523">
    <property type="entry name" value="Pili subunits"/>
    <property type="match status" value="1"/>
</dbReference>
<keyword evidence="1" id="KW-0812">Transmembrane</keyword>
<dbReference type="InterPro" id="IPR012902">
    <property type="entry name" value="N_methyl_site"/>
</dbReference>
<dbReference type="EMBL" id="PFNL01000077">
    <property type="protein sequence ID" value="PIZ46832.1"/>
    <property type="molecule type" value="Genomic_DNA"/>
</dbReference>
<protein>
    <recommendedName>
        <fullName evidence="4">General secretion pathway GspH domain-containing protein</fullName>
    </recommendedName>
</protein>
<dbReference type="PROSITE" id="PS00409">
    <property type="entry name" value="PROKAR_NTER_METHYL"/>
    <property type="match status" value="1"/>
</dbReference>
<evidence type="ECO:0000256" key="1">
    <source>
        <dbReference type="SAM" id="Phobius"/>
    </source>
</evidence>